<accession>A0ACC0IS70</accession>
<reference evidence="1 2" key="1">
    <citation type="journal article" date="2022" name="Plant J.">
        <title>Chromosome-level genome of Camellia lanceoleosa provides a valuable resource for understanding genome evolution and self-incompatibility.</title>
        <authorList>
            <person name="Gong W."/>
            <person name="Xiao S."/>
            <person name="Wang L."/>
            <person name="Liao Z."/>
            <person name="Chang Y."/>
            <person name="Mo W."/>
            <person name="Hu G."/>
            <person name="Li W."/>
            <person name="Zhao G."/>
            <person name="Zhu H."/>
            <person name="Hu X."/>
            <person name="Ji K."/>
            <person name="Xiang X."/>
            <person name="Song Q."/>
            <person name="Yuan D."/>
            <person name="Jin S."/>
            <person name="Zhang L."/>
        </authorList>
    </citation>
    <scope>NUCLEOTIDE SEQUENCE [LARGE SCALE GENOMIC DNA]</scope>
    <source>
        <strain evidence="1">SQ_2022a</strain>
    </source>
</reference>
<proteinExistence type="predicted"/>
<gene>
    <name evidence="1" type="ORF">LOK49_LG02G02114</name>
</gene>
<comment type="caution">
    <text evidence="1">The sequence shown here is derived from an EMBL/GenBank/DDBJ whole genome shotgun (WGS) entry which is preliminary data.</text>
</comment>
<protein>
    <submittedName>
        <fullName evidence="1">Uncharacterized protein</fullName>
    </submittedName>
</protein>
<organism evidence="1 2">
    <name type="scientific">Camellia lanceoleosa</name>
    <dbReference type="NCBI Taxonomy" id="1840588"/>
    <lineage>
        <taxon>Eukaryota</taxon>
        <taxon>Viridiplantae</taxon>
        <taxon>Streptophyta</taxon>
        <taxon>Embryophyta</taxon>
        <taxon>Tracheophyta</taxon>
        <taxon>Spermatophyta</taxon>
        <taxon>Magnoliopsida</taxon>
        <taxon>eudicotyledons</taxon>
        <taxon>Gunneridae</taxon>
        <taxon>Pentapetalae</taxon>
        <taxon>asterids</taxon>
        <taxon>Ericales</taxon>
        <taxon>Theaceae</taxon>
        <taxon>Camellia</taxon>
    </lineage>
</organism>
<evidence type="ECO:0000313" key="1">
    <source>
        <dbReference type="EMBL" id="KAI8027928.1"/>
    </source>
</evidence>
<dbReference type="EMBL" id="CM045760">
    <property type="protein sequence ID" value="KAI8027928.1"/>
    <property type="molecule type" value="Genomic_DNA"/>
</dbReference>
<keyword evidence="2" id="KW-1185">Reference proteome</keyword>
<name>A0ACC0IS70_9ERIC</name>
<sequence length="106" mass="11828">MALGRITHVALSGRHVWSLLGSQGRTQSSRERPVVEWVGDDDGLSTWSCSRCWHEPVVAEAVATSSLAEFVATDGEQGGVGLRRHRRCWRLELQQWVVSKQLQSSD</sequence>
<dbReference type="Proteomes" id="UP001060215">
    <property type="component" value="Chromosome 3"/>
</dbReference>
<evidence type="ECO:0000313" key="2">
    <source>
        <dbReference type="Proteomes" id="UP001060215"/>
    </source>
</evidence>